<accession>A0A8I2YTK2</accession>
<name>A0A8I2YTK2_9AGAM</name>
<gene>
    <name evidence="1" type="ORF">JVT61DRAFT_13235</name>
</gene>
<dbReference type="Proteomes" id="UP000683000">
    <property type="component" value="Unassembled WGS sequence"/>
</dbReference>
<evidence type="ECO:0000313" key="2">
    <source>
        <dbReference type="Proteomes" id="UP000683000"/>
    </source>
</evidence>
<protein>
    <submittedName>
        <fullName evidence="1">Uncharacterized protein</fullName>
    </submittedName>
</protein>
<organism evidence="1 2">
    <name type="scientific">Boletus reticuloceps</name>
    <dbReference type="NCBI Taxonomy" id="495285"/>
    <lineage>
        <taxon>Eukaryota</taxon>
        <taxon>Fungi</taxon>
        <taxon>Dikarya</taxon>
        <taxon>Basidiomycota</taxon>
        <taxon>Agaricomycotina</taxon>
        <taxon>Agaricomycetes</taxon>
        <taxon>Agaricomycetidae</taxon>
        <taxon>Boletales</taxon>
        <taxon>Boletineae</taxon>
        <taxon>Boletaceae</taxon>
        <taxon>Boletoideae</taxon>
        <taxon>Boletus</taxon>
    </lineage>
</organism>
<dbReference type="EMBL" id="JAGFBS010000006">
    <property type="protein sequence ID" value="KAG6378949.1"/>
    <property type="molecule type" value="Genomic_DNA"/>
</dbReference>
<keyword evidence="2" id="KW-1185">Reference proteome</keyword>
<sequence>MSSPTAQLLAEAAARRHAGADAGVSGAQLMEEHEKRQNLRRMIDPGIFRPNSRQVAMDSLKASALCRPFPSLSMWLNY</sequence>
<comment type="caution">
    <text evidence="1">The sequence shown here is derived from an EMBL/GenBank/DDBJ whole genome shotgun (WGS) entry which is preliminary data.</text>
</comment>
<evidence type="ECO:0000313" key="1">
    <source>
        <dbReference type="EMBL" id="KAG6378949.1"/>
    </source>
</evidence>
<reference evidence="1" key="1">
    <citation type="submission" date="2021-03" db="EMBL/GenBank/DDBJ databases">
        <title>Evolutionary innovations through gain and loss of genes in the ectomycorrhizal Boletales.</title>
        <authorList>
            <person name="Wu G."/>
            <person name="Miyauchi S."/>
            <person name="Morin E."/>
            <person name="Yang Z.-L."/>
            <person name="Xu J."/>
            <person name="Martin F.M."/>
        </authorList>
    </citation>
    <scope>NUCLEOTIDE SEQUENCE</scope>
    <source>
        <strain evidence="1">BR01</strain>
    </source>
</reference>
<dbReference type="OrthoDB" id="49605at2759"/>
<dbReference type="AlphaFoldDB" id="A0A8I2YTK2"/>
<proteinExistence type="predicted"/>